<feature type="region of interest" description="Disordered" evidence="1">
    <location>
        <begin position="519"/>
        <end position="541"/>
    </location>
</feature>
<dbReference type="InParanoid" id="Q7UL06"/>
<dbReference type="EnsemblBacteria" id="CAD76474">
    <property type="protein sequence ID" value="CAD76474"/>
    <property type="gene ID" value="RB9817"/>
</dbReference>
<accession>Q7UL06</accession>
<dbReference type="HOGENOM" id="CLU_277698_0_0_0"/>
<feature type="transmembrane region" description="Helical" evidence="2">
    <location>
        <begin position="17"/>
        <end position="39"/>
    </location>
</feature>
<dbReference type="STRING" id="243090.RB9817"/>
<keyword evidence="4" id="KW-1185">Reference proteome</keyword>
<dbReference type="AlphaFoldDB" id="Q7UL06"/>
<sequence>MADSFERSSMLTQLRDYLVGLCILSVSAGLYQVTVAAWLTPPEIVAAPVAPPKVSTGDANLDDLFADTDWQRGPTIRLKTDDGMLLCKECTQVDGQTWTLKPITIVIGRGLNEDGSKEPILISASEGASIKFDAPLDVMSGEAPSIERGQLRGDVVIQRSTQPTTNAVGLDASAYQVRGISAEPPDPKDTTDSVLHIRTSNVGIDRRTIWTNDPIHMQVGRATMIGRVLTLHLAASASSAGNSSDVTDTLDRMELVYLQKLSLPLDDPNDPSQDDPKGVVEVRCGNMIQYDFALDQLSMNQDVELMRLPASAAATTNQISPPREDWIDRFRCDSLVMTLRDPLNSKLRRDDAMDWIDRVEATGSPVQMDIRSQSFGMTAGRILFDPVEGWLIADPVSAADVAVAMQPNNASANDPNRDYVRLQRGDLEGFLSQIRYRFNPAEPKQLGTITVEGSGRVFHHAADSAMRSFAWQDGLQIEPQGIATPDQLQVDFSVWCEGQLHAMLADGGSFLADRVEGILRPEPNNKPKRIGRSDDSDGSLNQKWLPESLAAIGNVQINSSTLQARTNRMHLFFQHEKEAAPTKAGQSGDDPIRNWVRQPDASESAVGENPNPTASQPATIRGDMVAATLTMGDGELTATDLSVTGGVEVTHPMKTRAAKTAASGRPNQVPAIMLATLTGEKLRFRDGGAGDVMEVTGTNSVPARLQMGDGYFIGPQIQIRPEDNFVWVNDAGQFVLPSHMLPSLSVASRNPSQSTARWSRPPRCRFGGSMTFDGNVATLAGGVVLDTVITQNESTNEIQMRGDQLKWTLTDAIHLRTPDSFKKTGIAEIALVQTGSQPVELTVDQFARDGVHESRHHLQTSRLAWVPGVEPNPAVQNAAGAAPVSTSNGASGMIIAPGPGSYRAWVRNAKGGNLLTTNLSAGSNPNDQRSAASNSRSSAWNPEMIEDQNASRAAGDAQEPTIMGVHLIFQESMQGDLLAKTLTFRRGVRVAQQTLPDFETRMDASRMDLLSEGESTIDCDILRMAIDPSVPFRQRTMGVTTTAWEIEASGGVLFRTRTDKSAVTVTADRCGYAAAKDLFTVFGAPTRPARLLQTTALGQPGLNLEVGHATIRLKTMEILSMQVHRILPGEISSLNNRPTQR</sequence>
<dbReference type="Proteomes" id="UP000001025">
    <property type="component" value="Chromosome"/>
</dbReference>
<dbReference type="KEGG" id="rba:RB9817"/>
<organism evidence="3 4">
    <name type="scientific">Rhodopirellula baltica (strain DSM 10527 / NCIMB 13988 / SH1)</name>
    <dbReference type="NCBI Taxonomy" id="243090"/>
    <lineage>
        <taxon>Bacteria</taxon>
        <taxon>Pseudomonadati</taxon>
        <taxon>Planctomycetota</taxon>
        <taxon>Planctomycetia</taxon>
        <taxon>Pirellulales</taxon>
        <taxon>Pirellulaceae</taxon>
        <taxon>Rhodopirellula</taxon>
    </lineage>
</organism>
<feature type="compositionally biased region" description="Basic and acidic residues" evidence="1">
    <location>
        <begin position="519"/>
        <end position="535"/>
    </location>
</feature>
<keyword evidence="2" id="KW-0812">Transmembrane</keyword>
<reference evidence="3 4" key="1">
    <citation type="journal article" date="2003" name="Proc. Natl. Acad. Sci. U.S.A.">
        <title>Complete genome sequence of the marine planctomycete Pirellula sp. strain 1.</title>
        <authorList>
            <person name="Gloeckner F.O."/>
            <person name="Kube M."/>
            <person name="Bauer M."/>
            <person name="Teeling H."/>
            <person name="Lombardot T."/>
            <person name="Ludwig W."/>
            <person name="Gade D."/>
            <person name="Beck A."/>
            <person name="Borzym K."/>
            <person name="Heitmann K."/>
            <person name="Rabus R."/>
            <person name="Schlesner H."/>
            <person name="Amann R."/>
            <person name="Reinhardt R."/>
        </authorList>
    </citation>
    <scope>NUCLEOTIDE SEQUENCE [LARGE SCALE GENOMIC DNA]</scope>
    <source>
        <strain evidence="4">DSM 10527 / NCIMB 13988 / SH1</strain>
    </source>
</reference>
<evidence type="ECO:0000313" key="4">
    <source>
        <dbReference type="Proteomes" id="UP000001025"/>
    </source>
</evidence>
<proteinExistence type="predicted"/>
<dbReference type="OrthoDB" id="219504at2"/>
<dbReference type="PATRIC" id="fig|243090.15.peg.4725"/>
<keyword evidence="2" id="KW-0472">Membrane</keyword>
<name>Q7UL06_RHOBA</name>
<evidence type="ECO:0000256" key="1">
    <source>
        <dbReference type="SAM" id="MobiDB-lite"/>
    </source>
</evidence>
<evidence type="ECO:0000313" key="3">
    <source>
        <dbReference type="EMBL" id="CAD76474.1"/>
    </source>
</evidence>
<feature type="compositionally biased region" description="Polar residues" evidence="1">
    <location>
        <begin position="916"/>
        <end position="928"/>
    </location>
</feature>
<evidence type="ECO:0000256" key="2">
    <source>
        <dbReference type="SAM" id="Phobius"/>
    </source>
</evidence>
<feature type="region of interest" description="Disordered" evidence="1">
    <location>
        <begin position="916"/>
        <end position="942"/>
    </location>
</feature>
<gene>
    <name evidence="3" type="ordered locus">RB9817</name>
</gene>
<feature type="compositionally biased region" description="Low complexity" evidence="1">
    <location>
        <begin position="929"/>
        <end position="939"/>
    </location>
</feature>
<dbReference type="EMBL" id="BX294150">
    <property type="protein sequence ID" value="CAD76474.1"/>
    <property type="molecule type" value="Genomic_DNA"/>
</dbReference>
<protein>
    <submittedName>
        <fullName evidence="3">Uncharacterized protein</fullName>
    </submittedName>
</protein>
<keyword evidence="2" id="KW-1133">Transmembrane helix</keyword>